<evidence type="ECO:0000313" key="6">
    <source>
        <dbReference type="Proteomes" id="UP000199226"/>
    </source>
</evidence>
<dbReference type="PRINTS" id="PR00037">
    <property type="entry name" value="HTHLACR"/>
</dbReference>
<reference evidence="6" key="1">
    <citation type="submission" date="2016-10" db="EMBL/GenBank/DDBJ databases">
        <authorList>
            <person name="Varghese N."/>
            <person name="Submissions S."/>
        </authorList>
    </citation>
    <scope>NUCLEOTIDE SEQUENCE [LARGE SCALE GENOMIC DNA]</scope>
    <source>
        <strain evidence="6">DSM 24536</strain>
    </source>
</reference>
<dbReference type="GO" id="GO:0003700">
    <property type="term" value="F:DNA-binding transcription factor activity"/>
    <property type="evidence" value="ECO:0007669"/>
    <property type="project" value="InterPro"/>
</dbReference>
<dbReference type="PROSITE" id="PS51000">
    <property type="entry name" value="HTH_DEOR_2"/>
    <property type="match status" value="1"/>
</dbReference>
<dbReference type="InterPro" id="IPR001034">
    <property type="entry name" value="DeoR_HTH"/>
</dbReference>
<dbReference type="SMART" id="SM01134">
    <property type="entry name" value="DeoRC"/>
    <property type="match status" value="1"/>
</dbReference>
<dbReference type="PROSITE" id="PS00894">
    <property type="entry name" value="HTH_DEOR_1"/>
    <property type="match status" value="1"/>
</dbReference>
<dbReference type="InterPro" id="IPR018356">
    <property type="entry name" value="Tscrpt_reg_HTH_DeoR_CS"/>
</dbReference>
<gene>
    <name evidence="5" type="ORF">SAMN05421813_10534</name>
</gene>
<dbReference type="SUPFAM" id="SSF100950">
    <property type="entry name" value="NagB/RpiA/CoA transferase-like"/>
    <property type="match status" value="1"/>
</dbReference>
<evidence type="ECO:0000256" key="2">
    <source>
        <dbReference type="ARBA" id="ARBA00023125"/>
    </source>
</evidence>
<organism evidence="5 6">
    <name type="scientific">Daejeonella rubra</name>
    <dbReference type="NCBI Taxonomy" id="990371"/>
    <lineage>
        <taxon>Bacteria</taxon>
        <taxon>Pseudomonadati</taxon>
        <taxon>Bacteroidota</taxon>
        <taxon>Sphingobacteriia</taxon>
        <taxon>Sphingobacteriales</taxon>
        <taxon>Sphingobacteriaceae</taxon>
        <taxon>Daejeonella</taxon>
    </lineage>
</organism>
<evidence type="ECO:0000259" key="4">
    <source>
        <dbReference type="PROSITE" id="PS51000"/>
    </source>
</evidence>
<evidence type="ECO:0000256" key="3">
    <source>
        <dbReference type="ARBA" id="ARBA00023163"/>
    </source>
</evidence>
<dbReference type="InterPro" id="IPR036388">
    <property type="entry name" value="WH-like_DNA-bd_sf"/>
</dbReference>
<dbReference type="AlphaFoldDB" id="A0A1G9PY46"/>
<dbReference type="InterPro" id="IPR036390">
    <property type="entry name" value="WH_DNA-bd_sf"/>
</dbReference>
<dbReference type="PANTHER" id="PTHR30363:SF44">
    <property type="entry name" value="AGA OPERON TRANSCRIPTIONAL REPRESSOR-RELATED"/>
    <property type="match status" value="1"/>
</dbReference>
<dbReference type="SUPFAM" id="SSF46785">
    <property type="entry name" value="Winged helix' DNA-binding domain"/>
    <property type="match status" value="1"/>
</dbReference>
<sequence>MKEIPASGMLKKERHAYIINQINLHNKVLSSDLSLLLKVSEDTVRRDLNELSEKGKLLKVHGGALSKSFHFPYEQIDIYAQESKREIAKKAISLISEGMIVLTGGGTTMLEMARLIPDNLKATIFTISPLVALELAEREFLTVILVGGQLNKNSQVIMGSKTVRELSEIRVDLCFLGANGIDINEGITDSDWEVVQVKKAMIKSAARTVIMCIGEKLNSAQKMKVCSFNEIDFLITDLKSSNHKVQEYRGQVKVL</sequence>
<dbReference type="Proteomes" id="UP000199226">
    <property type="component" value="Unassembled WGS sequence"/>
</dbReference>
<evidence type="ECO:0000313" key="5">
    <source>
        <dbReference type="EMBL" id="SDM03696.1"/>
    </source>
</evidence>
<dbReference type="STRING" id="990371.SAMN05421813_10534"/>
<keyword evidence="6" id="KW-1185">Reference proteome</keyword>
<dbReference type="SMART" id="SM00420">
    <property type="entry name" value="HTH_DEOR"/>
    <property type="match status" value="1"/>
</dbReference>
<protein>
    <submittedName>
        <fullName evidence="5">DNA-binding transcriptional regulator of sugar metabolism, DeoR/GlpR family</fullName>
    </submittedName>
</protein>
<dbReference type="GO" id="GO:0003677">
    <property type="term" value="F:DNA binding"/>
    <property type="evidence" value="ECO:0007669"/>
    <property type="project" value="UniProtKB-KW"/>
</dbReference>
<dbReference type="EMBL" id="FNHH01000005">
    <property type="protein sequence ID" value="SDM03696.1"/>
    <property type="molecule type" value="Genomic_DNA"/>
</dbReference>
<dbReference type="Gene3D" id="1.10.10.10">
    <property type="entry name" value="Winged helix-like DNA-binding domain superfamily/Winged helix DNA-binding domain"/>
    <property type="match status" value="1"/>
</dbReference>
<name>A0A1G9PY46_9SPHI</name>
<keyword evidence="1" id="KW-0805">Transcription regulation</keyword>
<keyword evidence="3" id="KW-0804">Transcription</keyword>
<dbReference type="Pfam" id="PF08220">
    <property type="entry name" value="HTH_DeoR"/>
    <property type="match status" value="1"/>
</dbReference>
<feature type="domain" description="HTH deoR-type" evidence="4">
    <location>
        <begin position="11"/>
        <end position="66"/>
    </location>
</feature>
<dbReference type="Gene3D" id="3.40.50.1360">
    <property type="match status" value="1"/>
</dbReference>
<evidence type="ECO:0000256" key="1">
    <source>
        <dbReference type="ARBA" id="ARBA00023015"/>
    </source>
</evidence>
<proteinExistence type="predicted"/>
<dbReference type="InterPro" id="IPR014036">
    <property type="entry name" value="DeoR-like_C"/>
</dbReference>
<accession>A0A1G9PY46</accession>
<dbReference type="Pfam" id="PF00455">
    <property type="entry name" value="DeoRC"/>
    <property type="match status" value="1"/>
</dbReference>
<dbReference type="InterPro" id="IPR050313">
    <property type="entry name" value="Carb_Metab_HTH_regulators"/>
</dbReference>
<keyword evidence="2 5" id="KW-0238">DNA-binding</keyword>
<dbReference type="InterPro" id="IPR037171">
    <property type="entry name" value="NagB/RpiA_transferase-like"/>
</dbReference>
<dbReference type="PANTHER" id="PTHR30363">
    <property type="entry name" value="HTH-TYPE TRANSCRIPTIONAL REGULATOR SRLR-RELATED"/>
    <property type="match status" value="1"/>
</dbReference>